<keyword evidence="4 7" id="KW-0812">Transmembrane</keyword>
<feature type="transmembrane region" description="Helical" evidence="7">
    <location>
        <begin position="79"/>
        <end position="98"/>
    </location>
</feature>
<feature type="transmembrane region" description="Helical" evidence="7">
    <location>
        <begin position="394"/>
        <end position="415"/>
    </location>
</feature>
<feature type="transmembrane region" description="Helical" evidence="7">
    <location>
        <begin position="199"/>
        <end position="217"/>
    </location>
</feature>
<keyword evidence="5 7" id="KW-1133">Transmembrane helix</keyword>
<dbReference type="SUPFAM" id="SSF103473">
    <property type="entry name" value="MFS general substrate transporter"/>
    <property type="match status" value="1"/>
</dbReference>
<evidence type="ECO:0000256" key="6">
    <source>
        <dbReference type="ARBA" id="ARBA00023136"/>
    </source>
</evidence>
<dbReference type="GO" id="GO:0022857">
    <property type="term" value="F:transmembrane transporter activity"/>
    <property type="evidence" value="ECO:0007669"/>
    <property type="project" value="InterPro"/>
</dbReference>
<feature type="transmembrane region" description="Helical" evidence="7">
    <location>
        <begin position="360"/>
        <end position="382"/>
    </location>
</feature>
<dbReference type="Gene3D" id="1.20.1250.20">
    <property type="entry name" value="MFS general substrate transporter like domains"/>
    <property type="match status" value="1"/>
</dbReference>
<evidence type="ECO:0000256" key="4">
    <source>
        <dbReference type="ARBA" id="ARBA00022692"/>
    </source>
</evidence>
<dbReference type="PRINTS" id="PR01036">
    <property type="entry name" value="TCRTETB"/>
</dbReference>
<dbReference type="PANTHER" id="PTHR23501:SF191">
    <property type="entry name" value="VACUOLAR BASIC AMINO ACID TRANSPORTER 4"/>
    <property type="match status" value="1"/>
</dbReference>
<evidence type="ECO:0000256" key="5">
    <source>
        <dbReference type="ARBA" id="ARBA00022989"/>
    </source>
</evidence>
<feature type="transmembrane region" description="Helical" evidence="7">
    <location>
        <begin position="12"/>
        <end position="36"/>
    </location>
</feature>
<evidence type="ECO:0000259" key="8">
    <source>
        <dbReference type="PROSITE" id="PS50850"/>
    </source>
</evidence>
<dbReference type="CDD" id="cd17503">
    <property type="entry name" value="MFS_LmrB_MDR_like"/>
    <property type="match status" value="1"/>
</dbReference>
<feature type="transmembrane region" description="Helical" evidence="7">
    <location>
        <begin position="328"/>
        <end position="348"/>
    </location>
</feature>
<gene>
    <name evidence="9" type="ORF">SBF1_4110004</name>
</gene>
<evidence type="ECO:0000256" key="2">
    <source>
        <dbReference type="ARBA" id="ARBA00022448"/>
    </source>
</evidence>
<feature type="transmembrane region" description="Helical" evidence="7">
    <location>
        <begin position="229"/>
        <end position="246"/>
    </location>
</feature>
<protein>
    <submittedName>
        <fullName evidence="9">Drug resistance transporter, EmrB/QacA subfamily</fullName>
    </submittedName>
</protein>
<keyword evidence="3" id="KW-1003">Cell membrane</keyword>
<dbReference type="InterPro" id="IPR011701">
    <property type="entry name" value="MFS"/>
</dbReference>
<feature type="domain" description="Major facilitator superfamily (MFS) profile" evidence="8">
    <location>
        <begin position="13"/>
        <end position="503"/>
    </location>
</feature>
<dbReference type="Gene3D" id="1.20.1720.10">
    <property type="entry name" value="Multidrug resistance protein D"/>
    <property type="match status" value="1"/>
</dbReference>
<feature type="transmembrane region" description="Helical" evidence="7">
    <location>
        <begin position="136"/>
        <end position="155"/>
    </location>
</feature>
<dbReference type="InterPro" id="IPR004638">
    <property type="entry name" value="EmrB-like"/>
</dbReference>
<feature type="transmembrane region" description="Helical" evidence="7">
    <location>
        <begin position="267"/>
        <end position="290"/>
    </location>
</feature>
<evidence type="ECO:0000256" key="7">
    <source>
        <dbReference type="SAM" id="Phobius"/>
    </source>
</evidence>
<dbReference type="InterPro" id="IPR020846">
    <property type="entry name" value="MFS_dom"/>
</dbReference>
<dbReference type="EMBL" id="OMOF01000348">
    <property type="protein sequence ID" value="SPF48399.1"/>
    <property type="molecule type" value="Genomic_DNA"/>
</dbReference>
<dbReference type="NCBIfam" id="TIGR00711">
    <property type="entry name" value="efflux_EmrB"/>
    <property type="match status" value="1"/>
</dbReference>
<accession>A0A2U3L9I7</accession>
<evidence type="ECO:0000313" key="10">
    <source>
        <dbReference type="Proteomes" id="UP000238916"/>
    </source>
</evidence>
<comment type="subcellular location">
    <subcellularLocation>
        <location evidence="1">Cell membrane</location>
        <topology evidence="1">Multi-pass membrane protein</topology>
    </subcellularLocation>
</comment>
<keyword evidence="2" id="KW-0813">Transport</keyword>
<sequence>MRKMVTQRRKWLILIVVSLGLFMDLLDMSIVNVAVPRIMLDFGADMNITAYVITAYMVTIGIFEPVTAYLADTLGLKKIYILALIVFTLGSSSCAMSWSIHSLILFRILQAIGGGMIMPLALAIVNKTFTKKELPLAMGLMGIPLLVAPSLGPTLGGYLVEVHNWRWIFWVNVPIGITSMLLSHILLKEFETVRKKLDLRGLILSSIGFASLFLAITNGSTDGWTSFKIVSLFIMSAITLLLFFALEPITKDPLLDFRIFNTRVYSAALFVTFLLMVYLFGSLYLIPLFMQQLRNLGPFASGLILIPEFLGAFITLPLSAVLLPRIGAVILTVTGMILMILGIYPLTHLQVITELHSVEMHLFVIGCGLGLSIMPSMTLALSALSEELVNQGSAFLNLVRQIGSALGVSILTSVIDQRAHYYMQTIKENVSASNTIMLVGQFMSHFQAVGYTLDQSKQLAVAYAISFFQQQASVQAFHDAFGVAMIASFLGIIPALFLYKKGDKSG</sequence>
<feature type="transmembrane region" description="Helical" evidence="7">
    <location>
        <begin position="296"/>
        <end position="316"/>
    </location>
</feature>
<dbReference type="PANTHER" id="PTHR23501">
    <property type="entry name" value="MAJOR FACILITATOR SUPERFAMILY"/>
    <property type="match status" value="1"/>
</dbReference>
<dbReference type="PROSITE" id="PS50850">
    <property type="entry name" value="MFS"/>
    <property type="match status" value="1"/>
</dbReference>
<keyword evidence="6 7" id="KW-0472">Membrane</keyword>
<dbReference type="Pfam" id="PF07690">
    <property type="entry name" value="MFS_1"/>
    <property type="match status" value="1"/>
</dbReference>
<evidence type="ECO:0000256" key="3">
    <source>
        <dbReference type="ARBA" id="ARBA00022475"/>
    </source>
</evidence>
<proteinExistence type="predicted"/>
<dbReference type="InterPro" id="IPR036259">
    <property type="entry name" value="MFS_trans_sf"/>
</dbReference>
<reference evidence="10" key="1">
    <citation type="submission" date="2018-02" db="EMBL/GenBank/DDBJ databases">
        <authorList>
            <person name="Hausmann B."/>
        </authorList>
    </citation>
    <scope>NUCLEOTIDE SEQUENCE [LARGE SCALE GENOMIC DNA]</scope>
    <source>
        <strain evidence="10">Peat soil MAG SbF1</strain>
    </source>
</reference>
<feature type="transmembrane region" description="Helical" evidence="7">
    <location>
        <begin position="480"/>
        <end position="499"/>
    </location>
</feature>
<feature type="transmembrane region" description="Helical" evidence="7">
    <location>
        <begin position="104"/>
        <end position="124"/>
    </location>
</feature>
<dbReference type="AlphaFoldDB" id="A0A2U3L9I7"/>
<evidence type="ECO:0000313" key="9">
    <source>
        <dbReference type="EMBL" id="SPF48399.1"/>
    </source>
</evidence>
<evidence type="ECO:0000256" key="1">
    <source>
        <dbReference type="ARBA" id="ARBA00004651"/>
    </source>
</evidence>
<dbReference type="Proteomes" id="UP000238916">
    <property type="component" value="Unassembled WGS sequence"/>
</dbReference>
<dbReference type="GO" id="GO:0005886">
    <property type="term" value="C:plasma membrane"/>
    <property type="evidence" value="ECO:0007669"/>
    <property type="project" value="UniProtKB-SubCell"/>
</dbReference>
<feature type="transmembrane region" description="Helical" evidence="7">
    <location>
        <begin position="167"/>
        <end position="187"/>
    </location>
</feature>
<feature type="transmembrane region" description="Helical" evidence="7">
    <location>
        <begin position="48"/>
        <end position="67"/>
    </location>
</feature>
<organism evidence="9 10">
    <name type="scientific">Candidatus Desulfosporosinus infrequens</name>
    <dbReference type="NCBI Taxonomy" id="2043169"/>
    <lineage>
        <taxon>Bacteria</taxon>
        <taxon>Bacillati</taxon>
        <taxon>Bacillota</taxon>
        <taxon>Clostridia</taxon>
        <taxon>Eubacteriales</taxon>
        <taxon>Desulfitobacteriaceae</taxon>
        <taxon>Desulfosporosinus</taxon>
    </lineage>
</organism>
<name>A0A2U3L9I7_9FIRM</name>